<evidence type="ECO:0000256" key="1">
    <source>
        <dbReference type="ARBA" id="ARBA00023254"/>
    </source>
</evidence>
<dbReference type="PANTHER" id="PTHR40375">
    <property type="entry name" value="SPORULATION-SPECIFIC PROTEIN 22"/>
    <property type="match status" value="1"/>
</dbReference>
<evidence type="ECO:0000313" key="2">
    <source>
        <dbReference type="EMBL" id="KAG8627159.1"/>
    </source>
</evidence>
<dbReference type="GO" id="GO:0090173">
    <property type="term" value="P:regulation of synaptonemal complex assembly"/>
    <property type="evidence" value="ECO:0007669"/>
    <property type="project" value="InterPro"/>
</dbReference>
<dbReference type="EMBL" id="JAESVG020000005">
    <property type="protein sequence ID" value="KAG8627159.1"/>
    <property type="molecule type" value="Genomic_DNA"/>
</dbReference>
<organism evidence="2 3">
    <name type="scientific">Elsinoe batatas</name>
    <dbReference type="NCBI Taxonomy" id="2601811"/>
    <lineage>
        <taxon>Eukaryota</taxon>
        <taxon>Fungi</taxon>
        <taxon>Dikarya</taxon>
        <taxon>Ascomycota</taxon>
        <taxon>Pezizomycotina</taxon>
        <taxon>Dothideomycetes</taxon>
        <taxon>Dothideomycetidae</taxon>
        <taxon>Myriangiales</taxon>
        <taxon>Elsinoaceae</taxon>
        <taxon>Elsinoe</taxon>
    </lineage>
</organism>
<accession>A0A8K0L2C9</accession>
<dbReference type="Pfam" id="PF08631">
    <property type="entry name" value="SPO22"/>
    <property type="match status" value="1"/>
</dbReference>
<proteinExistence type="predicted"/>
<gene>
    <name evidence="2" type="ORF">KVT40_004642</name>
</gene>
<dbReference type="InterPro" id="IPR013940">
    <property type="entry name" value="Spo22/ZIP4/TEX11"/>
</dbReference>
<dbReference type="AlphaFoldDB" id="A0A8K0L2C9"/>
<keyword evidence="3" id="KW-1185">Reference proteome</keyword>
<dbReference type="PANTHER" id="PTHR40375:SF2">
    <property type="entry name" value="SPORULATION-SPECIFIC PROTEIN 22"/>
    <property type="match status" value="1"/>
</dbReference>
<reference evidence="2" key="1">
    <citation type="submission" date="2021-07" db="EMBL/GenBank/DDBJ databases">
        <title>Elsinoe batatas strain:CRI-CJ2 Genome sequencing and assembly.</title>
        <authorList>
            <person name="Huang L."/>
        </authorList>
    </citation>
    <scope>NUCLEOTIDE SEQUENCE</scope>
    <source>
        <strain evidence="2">CRI-CJ2</strain>
    </source>
</reference>
<dbReference type="GO" id="GO:0051321">
    <property type="term" value="P:meiotic cell cycle"/>
    <property type="evidence" value="ECO:0007669"/>
    <property type="project" value="UniProtKB-KW"/>
</dbReference>
<keyword evidence="1" id="KW-0469">Meiosis</keyword>
<evidence type="ECO:0000313" key="3">
    <source>
        <dbReference type="Proteomes" id="UP000809789"/>
    </source>
</evidence>
<evidence type="ECO:0008006" key="4">
    <source>
        <dbReference type="Google" id="ProtNLM"/>
    </source>
</evidence>
<dbReference type="Proteomes" id="UP000809789">
    <property type="component" value="Unassembled WGS sequence"/>
</dbReference>
<name>A0A8K0L2C9_9PEZI</name>
<sequence length="944" mass="105064">MVPPVRHDHGKATSHKDHLLTLADKLHQRLTTGAIDQPLCANIRLALGNFNPRQVRGNINAAEFDKKGTTLWNAATRLQHNDTSETANATKVLPLLRSFALVLLHTAHQASSKKSTNRPEAIIRILRTSLKAGKSCIDSSELNLASEILQRAADYVDFLTGGDRRKEEDSHTPIDTAAADLSAEYWTLRAALSWKQSRLDTAAVYLGKVNTRLNKNGDVAEKVADLAYEIGKDLLKDKKHEAASQWLDKATEAIDTIEHDQLSQEALELRAAILAELVRNLLALKTAASLSRATDVLSYLDSDTASGSRLGIHLLKFQTLEARQSKDPNEYNNVLRSMIQTTILSQQNFKIIMYHIQKLHSLSPMMAQQSLETLMSTRLYEHGEMDMIEKATVMRTWSAVQSASDESSAEALHRVLEDVSSSVRDVFGEEATHAAQTLLWKAIETASAANHFEDAERWCRLSAHKVFTKAGESNKSKLARKTMINALANNKPSYAREVFFQMPKSGQETPASQYLLYRVALREDDNGVMQDCLSRLVQAKDGDAIYLYACVQEAQNQGSRMQAISALQHVLEKLGCNVPSGVHLPALLRCTIQMMLSEAEQDTEKAVAAVSQCCQMFMAAVTHFNKTEAETATGESTDLELEWFAKSSYNIALKHFDDLEPDLVLQLLDSCVSFTTRFAQAADADTSKKILKRVLLCHYLSASITVVLARSDDNISSSEQYYLSLLKHCSAFVSKLSGSTSLIPNQDTKQSQLLHYEIEALLKLHQWSNLDVVLQRCIDSPSTNNIDTFADLIISVHGVMLEEKADPKHQQMIPKVMQSIISQSWQKEKHNIPKLAKWLRCVFRMTIASAPDTALRIVEQATSIADKTPLMESHRYPPEELEWLASTAFNTAVDRFCVSDEDGCRVWAEAALNLAHKASGVGATGLYMQMQGLWGRLRREGGMV</sequence>
<dbReference type="OrthoDB" id="65716at2759"/>
<protein>
    <recommendedName>
        <fullName evidence="4">Protein ZIP4 homolog</fullName>
    </recommendedName>
</protein>
<comment type="caution">
    <text evidence="2">The sequence shown here is derived from an EMBL/GenBank/DDBJ whole genome shotgun (WGS) entry which is preliminary data.</text>
</comment>
<dbReference type="InterPro" id="IPR039057">
    <property type="entry name" value="Spo22/ZIP4"/>
</dbReference>